<dbReference type="InterPro" id="IPR045034">
    <property type="entry name" value="O-acyltransferase_WSD1-like"/>
</dbReference>
<keyword evidence="5" id="KW-0808">Transferase</keyword>
<comment type="similarity">
    <text evidence="8">In the N-terminal section; belongs to the long-chain O-acyltransferase family.</text>
</comment>
<evidence type="ECO:0000256" key="7">
    <source>
        <dbReference type="ARBA" id="ARBA00023315"/>
    </source>
</evidence>
<gene>
    <name evidence="13" type="ORF">K7X08_020772</name>
</gene>
<feature type="domain" description="O-acyltransferase WSD1 C-terminal" evidence="12">
    <location>
        <begin position="320"/>
        <end position="465"/>
    </location>
</feature>
<evidence type="ECO:0000259" key="11">
    <source>
        <dbReference type="Pfam" id="PF03007"/>
    </source>
</evidence>
<dbReference type="GO" id="GO:0005886">
    <property type="term" value="C:plasma membrane"/>
    <property type="evidence" value="ECO:0007669"/>
    <property type="project" value="UniProtKB-SubCell"/>
</dbReference>
<comment type="catalytic activity">
    <reaction evidence="10">
        <text>an acyl-CoA + a 1,2-diacyl-sn-glycerol = a triacyl-sn-glycerol + CoA</text>
        <dbReference type="Rhea" id="RHEA:10868"/>
        <dbReference type="ChEBI" id="CHEBI:17815"/>
        <dbReference type="ChEBI" id="CHEBI:57287"/>
        <dbReference type="ChEBI" id="CHEBI:58342"/>
        <dbReference type="ChEBI" id="CHEBI:64615"/>
        <dbReference type="EC" id="2.3.1.20"/>
    </reaction>
</comment>
<dbReference type="Pfam" id="PF06974">
    <property type="entry name" value="WS_DGAT_C"/>
    <property type="match status" value="1"/>
</dbReference>
<dbReference type="EMBL" id="JAJAGQ010000003">
    <property type="protein sequence ID" value="KAJ8568050.1"/>
    <property type="molecule type" value="Genomic_DNA"/>
</dbReference>
<evidence type="ECO:0000256" key="8">
    <source>
        <dbReference type="ARBA" id="ARBA00024360"/>
    </source>
</evidence>
<keyword evidence="7" id="KW-0012">Acyltransferase</keyword>
<evidence type="ECO:0000313" key="13">
    <source>
        <dbReference type="EMBL" id="KAJ8568050.1"/>
    </source>
</evidence>
<dbReference type="GO" id="GO:0047196">
    <property type="term" value="F:long-chain-alcohol O-fatty-acyltransferase activity"/>
    <property type="evidence" value="ECO:0007669"/>
    <property type="project" value="UniProtKB-EC"/>
</dbReference>
<evidence type="ECO:0000256" key="2">
    <source>
        <dbReference type="ARBA" id="ARBA00004586"/>
    </source>
</evidence>
<accession>A0A9Q1RQK0</accession>
<evidence type="ECO:0000256" key="3">
    <source>
        <dbReference type="ARBA" id="ARBA00004771"/>
    </source>
</evidence>
<dbReference type="GO" id="GO:0004144">
    <property type="term" value="F:diacylglycerol O-acyltransferase activity"/>
    <property type="evidence" value="ECO:0007669"/>
    <property type="project" value="UniProtKB-EC"/>
</dbReference>
<dbReference type="OrthoDB" id="619536at2759"/>
<feature type="domain" description="O-acyltransferase WSD1-like N-terminal" evidence="11">
    <location>
        <begin position="72"/>
        <end position="267"/>
    </location>
</feature>
<dbReference type="GO" id="GO:0019432">
    <property type="term" value="P:triglyceride biosynthetic process"/>
    <property type="evidence" value="ECO:0007669"/>
    <property type="project" value="TreeGrafter"/>
</dbReference>
<comment type="subcellular location">
    <subcellularLocation>
        <location evidence="1">Cell membrane</location>
        <topology evidence="1">Single-pass membrane protein</topology>
    </subcellularLocation>
    <subcellularLocation>
        <location evidence="2">Endoplasmic reticulum membrane</location>
    </subcellularLocation>
</comment>
<evidence type="ECO:0000256" key="4">
    <source>
        <dbReference type="ARBA" id="ARBA00005189"/>
    </source>
</evidence>
<reference evidence="14" key="1">
    <citation type="journal article" date="2023" name="Proc. Natl. Acad. Sci. U.S.A.">
        <title>Genomic and structural basis for evolution of tropane alkaloid biosynthesis.</title>
        <authorList>
            <person name="Wanga Y.-J."/>
            <person name="Taina T."/>
            <person name="Yua J.-Y."/>
            <person name="Lia J."/>
            <person name="Xua B."/>
            <person name="Chenc J."/>
            <person name="D'Auriad J.C."/>
            <person name="Huanga J.-P."/>
            <person name="Huanga S.-X."/>
        </authorList>
    </citation>
    <scope>NUCLEOTIDE SEQUENCE [LARGE SCALE GENOMIC DNA]</scope>
    <source>
        <strain evidence="14">cv. KIB-2019</strain>
    </source>
</reference>
<evidence type="ECO:0000256" key="10">
    <source>
        <dbReference type="ARBA" id="ARBA00048109"/>
    </source>
</evidence>
<dbReference type="Proteomes" id="UP001152561">
    <property type="component" value="Unassembled WGS sequence"/>
</dbReference>
<comment type="caution">
    <text evidence="13">The sequence shown here is derived from an EMBL/GenBank/DDBJ whole genome shotgun (WGS) entry which is preliminary data.</text>
</comment>
<organism evidence="13 14">
    <name type="scientific">Anisodus acutangulus</name>
    <dbReference type="NCBI Taxonomy" id="402998"/>
    <lineage>
        <taxon>Eukaryota</taxon>
        <taxon>Viridiplantae</taxon>
        <taxon>Streptophyta</taxon>
        <taxon>Embryophyta</taxon>
        <taxon>Tracheophyta</taxon>
        <taxon>Spermatophyta</taxon>
        <taxon>Magnoliopsida</taxon>
        <taxon>eudicotyledons</taxon>
        <taxon>Gunneridae</taxon>
        <taxon>Pentapetalae</taxon>
        <taxon>asterids</taxon>
        <taxon>lamiids</taxon>
        <taxon>Solanales</taxon>
        <taxon>Solanaceae</taxon>
        <taxon>Solanoideae</taxon>
        <taxon>Hyoscyameae</taxon>
        <taxon>Anisodus</taxon>
    </lineage>
</organism>
<dbReference type="AlphaFoldDB" id="A0A9Q1RQK0"/>
<evidence type="ECO:0008006" key="15">
    <source>
        <dbReference type="Google" id="ProtNLM"/>
    </source>
</evidence>
<keyword evidence="6" id="KW-0256">Endoplasmic reticulum</keyword>
<sequence length="534" mass="60159">MEIALEEEAFEPASPSSQYLNSSNLSLSVIAVLESKIPIEFEEPLPINLLKDVFVPINPRFSSIMVTGKNGTRKWKRVEVNYQDHIKISIFPTQKPLNFYDECLSTYISNLATEQFPQNRPLWEIHIFKYPTSDAAGSVIFKLHHSLGDGYSLMGALLSCLQRVDDPSLPLTFPSRQRSNLTNSNKNRGFIRTFKSVPRFFKGIVNTVYDFGWSTLKSTLVEDDRTAIRSGDDGVEFRPIVLVTKTFSLDCLKQIKASLNVTINDVITGIVVYGTRLYMQEVKQESCNGKFTALVLFNTRALGSYQSVSDMIRPNSDMPWGNHFTFLPVSIPKLTNLADNNPLAFVQKAHRIIDRKRNSGSVWLTSKLLDFLRKLRGPEATARFIHGTLKNTSMALTNLIGPVEEMALANHPIEGLYFVVTGAPQSYSVTIVSYVDKLRIAIVVEKDFIDPNKLKSCIDFAYDSIFKAAVNSSTVALSTLFLLFSSWLGYVLFTDTRLGETTFTSYGDTLYQMFLLFTASNHPDVWIPAYKDSR</sequence>
<evidence type="ECO:0000256" key="1">
    <source>
        <dbReference type="ARBA" id="ARBA00004162"/>
    </source>
</evidence>
<comment type="pathway">
    <text evidence="3">Glycerolipid metabolism; triacylglycerol biosynthesis.</text>
</comment>
<dbReference type="PANTHER" id="PTHR31650">
    <property type="entry name" value="O-ACYLTRANSFERASE (WSD1-LIKE) FAMILY PROTEIN"/>
    <property type="match status" value="1"/>
</dbReference>
<protein>
    <recommendedName>
        <fullName evidence="15">Diacylglycerol O-acyltransferase</fullName>
    </recommendedName>
</protein>
<evidence type="ECO:0000313" key="14">
    <source>
        <dbReference type="Proteomes" id="UP001152561"/>
    </source>
</evidence>
<keyword evidence="14" id="KW-1185">Reference proteome</keyword>
<evidence type="ECO:0000256" key="9">
    <source>
        <dbReference type="ARBA" id="ARBA00047604"/>
    </source>
</evidence>
<dbReference type="InterPro" id="IPR004255">
    <property type="entry name" value="O-acyltransferase_WSD1_N"/>
</dbReference>
<evidence type="ECO:0000256" key="5">
    <source>
        <dbReference type="ARBA" id="ARBA00022679"/>
    </source>
</evidence>
<dbReference type="GO" id="GO:0005789">
    <property type="term" value="C:endoplasmic reticulum membrane"/>
    <property type="evidence" value="ECO:0007669"/>
    <property type="project" value="UniProtKB-SubCell"/>
</dbReference>
<name>A0A9Q1RQK0_9SOLA</name>
<proteinExistence type="inferred from homology"/>
<comment type="pathway">
    <text evidence="4">Lipid metabolism.</text>
</comment>
<evidence type="ECO:0000256" key="6">
    <source>
        <dbReference type="ARBA" id="ARBA00022824"/>
    </source>
</evidence>
<dbReference type="PANTHER" id="PTHR31650:SF51">
    <property type="entry name" value="O-ACYLTRANSFERASE WSD1-LIKE ISOFORM X1"/>
    <property type="match status" value="1"/>
</dbReference>
<dbReference type="InterPro" id="IPR009721">
    <property type="entry name" value="O-acyltransferase_WSD1_C"/>
</dbReference>
<evidence type="ECO:0000259" key="12">
    <source>
        <dbReference type="Pfam" id="PF06974"/>
    </source>
</evidence>
<comment type="catalytic activity">
    <reaction evidence="9">
        <text>a long chain fatty alcohol + a fatty acyl-CoA = a long-chain alcohol wax ester + CoA</text>
        <dbReference type="Rhea" id="RHEA:38443"/>
        <dbReference type="ChEBI" id="CHEBI:17135"/>
        <dbReference type="ChEBI" id="CHEBI:57287"/>
        <dbReference type="ChEBI" id="CHEBI:77636"/>
        <dbReference type="ChEBI" id="CHEBI:235323"/>
        <dbReference type="EC" id="2.3.1.75"/>
    </reaction>
</comment>
<dbReference type="Pfam" id="PF03007">
    <property type="entry name" value="WS_DGAT_cat"/>
    <property type="match status" value="1"/>
</dbReference>